<feature type="domain" description="Glycosyl transferase family 1" evidence="1">
    <location>
        <begin position="176"/>
        <end position="318"/>
    </location>
</feature>
<keyword evidence="2" id="KW-0808">Transferase</keyword>
<dbReference type="Gene3D" id="3.40.50.2000">
    <property type="entry name" value="Glycogen Phosphorylase B"/>
    <property type="match status" value="1"/>
</dbReference>
<dbReference type="RefSeq" id="WP_088337973.1">
    <property type="nucleotide sequence ID" value="NZ_CP021934.1"/>
</dbReference>
<dbReference type="AlphaFoldDB" id="A0A1Z3CKR9"/>
<reference evidence="2 3" key="1">
    <citation type="submission" date="2017-06" db="EMBL/GenBank/DDBJ databases">
        <title>Draft genome sequence of Fusobacterium nucleatum subsp. polymorphum KCOM 1260 (=ChDC F218).</title>
        <authorList>
            <person name="Kook J.-K."/>
            <person name="Park S.-N."/>
            <person name="Lim Y.K."/>
            <person name="Roh H."/>
        </authorList>
    </citation>
    <scope>NUCLEOTIDE SEQUENCE [LARGE SCALE GENOMIC DNA]</scope>
    <source>
        <strain evidence="3">KCOM 1260 (ChDC F218)</strain>
    </source>
</reference>
<keyword evidence="3" id="KW-1185">Reference proteome</keyword>
<sequence>MKKILFVEGIYPVNTRSSRIINTLKNDYNIKVVAWDRNNIYSKEENNLYIFSSNEGYGNKIKKLLGIYKYFKYVKFIYTKEQPDTLFVSQWDMLLLGFFLKDKRKNILIYDNIDMPSSNNKIVSKLLLLLEKILLKRTDIMIFASRFFKKNYNFFNKKTILLENLPLRINYRLTSSNKEDQKIKLAFIGTIRYYEILEKIVDVIYNLPQFELHFYGNGPDEKKLEKYIQKKEYLNIYFHGKYNYKNISEIYNSIDVIWAVYPNKDFNVKYAISNKFFESLLYEKPCFFAIQTDLGDLIEKNKIGFTIDPYNPNKFFKDFNTERFVIRVEEYKKNIRKYKEGKLLFWEDNEDNFLEKLKE</sequence>
<dbReference type="EMBL" id="CP021934">
    <property type="protein sequence ID" value="ASC04035.1"/>
    <property type="molecule type" value="Genomic_DNA"/>
</dbReference>
<evidence type="ECO:0000313" key="2">
    <source>
        <dbReference type="EMBL" id="ASC04035.1"/>
    </source>
</evidence>
<dbReference type="InterPro" id="IPR001296">
    <property type="entry name" value="Glyco_trans_1"/>
</dbReference>
<accession>A0A1Z3CKR9</accession>
<evidence type="ECO:0000259" key="1">
    <source>
        <dbReference type="Pfam" id="PF00534"/>
    </source>
</evidence>
<dbReference type="GO" id="GO:0016757">
    <property type="term" value="F:glycosyltransferase activity"/>
    <property type="evidence" value="ECO:0007669"/>
    <property type="project" value="InterPro"/>
</dbReference>
<protein>
    <submittedName>
        <fullName evidence="2">Glycosyl transferase family 1</fullName>
    </submittedName>
</protein>
<dbReference type="Proteomes" id="UP000196759">
    <property type="component" value="Chromosome"/>
</dbReference>
<dbReference type="Pfam" id="PF00534">
    <property type="entry name" value="Glycos_transf_1"/>
    <property type="match status" value="1"/>
</dbReference>
<proteinExistence type="predicted"/>
<organism evidence="2 3">
    <name type="scientific">Fusobacterium nucleatum subsp. polymorphum</name>
    <name type="common">Fusobacterium polymorphum</name>
    <dbReference type="NCBI Taxonomy" id="76857"/>
    <lineage>
        <taxon>Bacteria</taxon>
        <taxon>Fusobacteriati</taxon>
        <taxon>Fusobacteriota</taxon>
        <taxon>Fusobacteriia</taxon>
        <taxon>Fusobacteriales</taxon>
        <taxon>Fusobacteriaceae</taxon>
        <taxon>Fusobacterium</taxon>
    </lineage>
</organism>
<dbReference type="SUPFAM" id="SSF53756">
    <property type="entry name" value="UDP-Glycosyltransferase/glycogen phosphorylase"/>
    <property type="match status" value="1"/>
</dbReference>
<name>A0A1Z3CKR9_FUSNP</name>
<evidence type="ECO:0000313" key="3">
    <source>
        <dbReference type="Proteomes" id="UP000196759"/>
    </source>
</evidence>
<gene>
    <name evidence="2" type="ORF">CBG50_12805</name>
</gene>